<protein>
    <submittedName>
        <fullName evidence="1">Uncharacterized protein</fullName>
    </submittedName>
</protein>
<accession>A0A7J9L0J8</accession>
<dbReference type="EMBL" id="JABFAF010000004">
    <property type="protein sequence ID" value="MBA0852208.1"/>
    <property type="molecule type" value="Genomic_DNA"/>
</dbReference>
<gene>
    <name evidence="1" type="ORF">Goshw_002506</name>
</gene>
<organism evidence="1 2">
    <name type="scientific">Gossypium schwendimanii</name>
    <name type="common">Cotton</name>
    <dbReference type="NCBI Taxonomy" id="34291"/>
    <lineage>
        <taxon>Eukaryota</taxon>
        <taxon>Viridiplantae</taxon>
        <taxon>Streptophyta</taxon>
        <taxon>Embryophyta</taxon>
        <taxon>Tracheophyta</taxon>
        <taxon>Spermatophyta</taxon>
        <taxon>Magnoliopsida</taxon>
        <taxon>eudicotyledons</taxon>
        <taxon>Gunneridae</taxon>
        <taxon>Pentapetalae</taxon>
        <taxon>rosids</taxon>
        <taxon>malvids</taxon>
        <taxon>Malvales</taxon>
        <taxon>Malvaceae</taxon>
        <taxon>Malvoideae</taxon>
        <taxon>Gossypium</taxon>
    </lineage>
</organism>
<sequence length="154" mass="17713">MWDANVRLIEYTTVEMHKSYQVLRQFGTTRTGRRSTRNTSGLGRRIKSILVYEPFSSTDTVIADNYLTWFRAFSKPYLLPLEAKSRQIWYIFQGSNVPCILHPHVVVDVKPHVGTDIYVFTATNGNTDADAHAIVDVNVQYLFNVPGIWCTLWL</sequence>
<proteinExistence type="predicted"/>
<comment type="caution">
    <text evidence="1">The sequence shown here is derived from an EMBL/GenBank/DDBJ whole genome shotgun (WGS) entry which is preliminary data.</text>
</comment>
<reference evidence="1 2" key="1">
    <citation type="journal article" date="2019" name="Genome Biol. Evol.">
        <title>Insights into the evolution of the New World diploid cottons (Gossypium, subgenus Houzingenia) based on genome sequencing.</title>
        <authorList>
            <person name="Grover C.E."/>
            <person name="Arick M.A. 2nd"/>
            <person name="Thrash A."/>
            <person name="Conover J.L."/>
            <person name="Sanders W.S."/>
            <person name="Peterson D.G."/>
            <person name="Frelichowski J.E."/>
            <person name="Scheffler J.A."/>
            <person name="Scheffler B.E."/>
            <person name="Wendel J.F."/>
        </authorList>
    </citation>
    <scope>NUCLEOTIDE SEQUENCE [LARGE SCALE GENOMIC DNA]</scope>
    <source>
        <strain evidence="1">1</strain>
        <tissue evidence="1">Leaf</tissue>
    </source>
</reference>
<evidence type="ECO:0000313" key="2">
    <source>
        <dbReference type="Proteomes" id="UP000593576"/>
    </source>
</evidence>
<evidence type="ECO:0000313" key="1">
    <source>
        <dbReference type="EMBL" id="MBA0852208.1"/>
    </source>
</evidence>
<dbReference type="AlphaFoldDB" id="A0A7J9L0J8"/>
<name>A0A7J9L0J8_GOSSC</name>
<dbReference type="Proteomes" id="UP000593576">
    <property type="component" value="Unassembled WGS sequence"/>
</dbReference>
<keyword evidence="2" id="KW-1185">Reference proteome</keyword>